<keyword evidence="2" id="KW-1185">Reference proteome</keyword>
<evidence type="ECO:0000313" key="1">
    <source>
        <dbReference type="EMBL" id="VDN34766.1"/>
    </source>
</evidence>
<accession>A0A183EFX8</accession>
<sequence length="101" mass="11015">MVTDLENVRQIIDSDGTDYDNLELTVAETMLFKASSPSSSSSSIATLKNDGNDDLETEMLEKISSHRSATATATCSSILQKQCVIGTCTGRDWGWIFNAKF</sequence>
<evidence type="ECO:0000313" key="2">
    <source>
        <dbReference type="Proteomes" id="UP000271098"/>
    </source>
</evidence>
<organism evidence="3">
    <name type="scientific">Gongylonema pulchrum</name>
    <dbReference type="NCBI Taxonomy" id="637853"/>
    <lineage>
        <taxon>Eukaryota</taxon>
        <taxon>Metazoa</taxon>
        <taxon>Ecdysozoa</taxon>
        <taxon>Nematoda</taxon>
        <taxon>Chromadorea</taxon>
        <taxon>Rhabditida</taxon>
        <taxon>Spirurina</taxon>
        <taxon>Spiruromorpha</taxon>
        <taxon>Spiruroidea</taxon>
        <taxon>Gongylonematidae</taxon>
        <taxon>Gongylonema</taxon>
    </lineage>
</organism>
<protein>
    <submittedName>
        <fullName evidence="1 3">Uncharacterized protein</fullName>
    </submittedName>
</protein>
<evidence type="ECO:0000313" key="3">
    <source>
        <dbReference type="WBParaSite" id="GPUH_0001989401-mRNA-1"/>
    </source>
</evidence>
<dbReference type="Proteomes" id="UP000271098">
    <property type="component" value="Unassembled WGS sequence"/>
</dbReference>
<reference evidence="3" key="1">
    <citation type="submission" date="2016-06" db="UniProtKB">
        <authorList>
            <consortium name="WormBaseParasite"/>
        </authorList>
    </citation>
    <scope>IDENTIFICATION</scope>
</reference>
<name>A0A183EFX8_9BILA</name>
<dbReference type="AlphaFoldDB" id="A0A183EFX8"/>
<gene>
    <name evidence="1" type="ORF">GPUH_LOCUS19869</name>
</gene>
<dbReference type="EMBL" id="UYRT01089312">
    <property type="protein sequence ID" value="VDN34766.1"/>
    <property type="molecule type" value="Genomic_DNA"/>
</dbReference>
<proteinExistence type="predicted"/>
<dbReference type="WBParaSite" id="GPUH_0001989401-mRNA-1">
    <property type="protein sequence ID" value="GPUH_0001989401-mRNA-1"/>
    <property type="gene ID" value="GPUH_0001989401"/>
</dbReference>
<reference evidence="1 2" key="2">
    <citation type="submission" date="2018-11" db="EMBL/GenBank/DDBJ databases">
        <authorList>
            <consortium name="Pathogen Informatics"/>
        </authorList>
    </citation>
    <scope>NUCLEOTIDE SEQUENCE [LARGE SCALE GENOMIC DNA]</scope>
</reference>